<evidence type="ECO:0000256" key="1">
    <source>
        <dbReference type="SAM" id="Coils"/>
    </source>
</evidence>
<keyword evidence="2" id="KW-1133">Transmembrane helix</keyword>
<dbReference type="EMBL" id="CP000510">
    <property type="protein sequence ID" value="ABM02027.1"/>
    <property type="molecule type" value="Genomic_DNA"/>
</dbReference>
<keyword evidence="4" id="KW-1185">Reference proteome</keyword>
<dbReference type="KEGG" id="pin:Ping_0159"/>
<dbReference type="Pfam" id="PF05137">
    <property type="entry name" value="PilN"/>
    <property type="match status" value="1"/>
</dbReference>
<proteinExistence type="predicted"/>
<dbReference type="PANTHER" id="PTHR40278">
    <property type="entry name" value="DNA UTILIZATION PROTEIN HOFN"/>
    <property type="match status" value="1"/>
</dbReference>
<evidence type="ECO:0000313" key="3">
    <source>
        <dbReference type="EMBL" id="ABM02027.1"/>
    </source>
</evidence>
<keyword evidence="2" id="KW-0472">Membrane</keyword>
<dbReference type="AlphaFoldDB" id="A1SRB2"/>
<reference evidence="3 4" key="1">
    <citation type="submission" date="2007-01" db="EMBL/GenBank/DDBJ databases">
        <title>Complete sequence of Psychromonas ingrahamii 37.</title>
        <authorList>
            <consortium name="US DOE Joint Genome Institute"/>
            <person name="Copeland A."/>
            <person name="Lucas S."/>
            <person name="Lapidus A."/>
            <person name="Barry K."/>
            <person name="Detter J.C."/>
            <person name="Glavina del Rio T."/>
            <person name="Hammon N."/>
            <person name="Israni S."/>
            <person name="Dalin E."/>
            <person name="Tice H."/>
            <person name="Pitluck S."/>
            <person name="Thompson L.S."/>
            <person name="Brettin T."/>
            <person name="Bruce D."/>
            <person name="Han C."/>
            <person name="Tapia R."/>
            <person name="Schmutz J."/>
            <person name="Larimer F."/>
            <person name="Land M."/>
            <person name="Hauser L."/>
            <person name="Kyrpides N."/>
            <person name="Ivanova N."/>
            <person name="Staley J."/>
            <person name="Richardson P."/>
        </authorList>
    </citation>
    <scope>NUCLEOTIDE SEQUENCE [LARGE SCALE GENOMIC DNA]</scope>
    <source>
        <strain evidence="3 4">37</strain>
    </source>
</reference>
<dbReference type="eggNOG" id="COG3166">
    <property type="taxonomic scope" value="Bacteria"/>
</dbReference>
<feature type="transmembrane region" description="Helical" evidence="2">
    <location>
        <begin position="21"/>
        <end position="43"/>
    </location>
</feature>
<feature type="coiled-coil region" evidence="1">
    <location>
        <begin position="64"/>
        <end position="94"/>
    </location>
</feature>
<accession>A1SRB2</accession>
<dbReference type="Proteomes" id="UP000000639">
    <property type="component" value="Chromosome"/>
</dbReference>
<protein>
    <submittedName>
        <fullName evidence="3">Fimbrial assembly family protein</fullName>
    </submittedName>
</protein>
<dbReference type="PANTHER" id="PTHR40278:SF2">
    <property type="entry name" value="TYPE IV PILUS INNER MEMBRANE COMPONENT PILN"/>
    <property type="match status" value="1"/>
</dbReference>
<evidence type="ECO:0000256" key="2">
    <source>
        <dbReference type="SAM" id="Phobius"/>
    </source>
</evidence>
<keyword evidence="1" id="KW-0175">Coiled coil</keyword>
<dbReference type="OrthoDB" id="5296173at2"/>
<evidence type="ECO:0000313" key="4">
    <source>
        <dbReference type="Proteomes" id="UP000000639"/>
    </source>
</evidence>
<name>A1SRB2_PSYIN</name>
<dbReference type="HOGENOM" id="CLU_081304_1_2_6"/>
<dbReference type="InterPro" id="IPR052534">
    <property type="entry name" value="Extracell_DNA_Util/SecSys_Comp"/>
</dbReference>
<dbReference type="RefSeq" id="WP_011768586.1">
    <property type="nucleotide sequence ID" value="NC_008709.1"/>
</dbReference>
<keyword evidence="2" id="KW-0812">Transmembrane</keyword>
<gene>
    <name evidence="3" type="ordered locus">Ping_0159</name>
</gene>
<dbReference type="GO" id="GO:0043683">
    <property type="term" value="P:type IV pilus assembly"/>
    <property type="evidence" value="ECO:0007669"/>
    <property type="project" value="TreeGrafter"/>
</dbReference>
<organism evidence="3 4">
    <name type="scientific">Psychromonas ingrahamii (strain DSM 17664 / CCUG 51855 / 37)</name>
    <dbReference type="NCBI Taxonomy" id="357804"/>
    <lineage>
        <taxon>Bacteria</taxon>
        <taxon>Pseudomonadati</taxon>
        <taxon>Pseudomonadota</taxon>
        <taxon>Gammaproteobacteria</taxon>
        <taxon>Alteromonadales</taxon>
        <taxon>Psychromonadaceae</taxon>
        <taxon>Psychromonas</taxon>
    </lineage>
</organism>
<dbReference type="STRING" id="357804.Ping_0159"/>
<dbReference type="GO" id="GO:0043107">
    <property type="term" value="P:type IV pilus-dependent motility"/>
    <property type="evidence" value="ECO:0007669"/>
    <property type="project" value="TreeGrafter"/>
</dbReference>
<dbReference type="InterPro" id="IPR007813">
    <property type="entry name" value="PilN"/>
</dbReference>
<sequence>MSNINLLPWRDELKKKKKKMFLIFLGLSSILILGVSYLGKLYVDALIGAQNQRNEYLQVQNTILDRRIADVRQIKKEKEELERRILLIQKLEEKRNYATHLFNILPQVVPTGIYLNSITFANEQVDVRGMSESNNRLAEMTRNIDNSGWLGEAYISSIISGPTEPIKLSQFVMKFVVIPERKGGE</sequence>